<feature type="domain" description="ABC transporter" evidence="4">
    <location>
        <begin position="4"/>
        <end position="227"/>
    </location>
</feature>
<dbReference type="EMBL" id="JAGGJZ010000001">
    <property type="protein sequence ID" value="MBP1888629.1"/>
    <property type="molecule type" value="Genomic_DNA"/>
</dbReference>
<dbReference type="SMART" id="SM00382">
    <property type="entry name" value="AAA"/>
    <property type="match status" value="1"/>
</dbReference>
<sequence>MSKYLIKNLSKTYKKDNKEIMVLKNINLEIDAKDITVIIGKSGCGKTTFIRLLKGLEEYQSGEILFKDDNDNYCEPKAAMVFQESRLMPWLNVKENILIHGKNEENLEKVLKLIKLSGLENAYPDELSGGMANRVSIGRALIYDPDILIMDEPFAALDYFTRMDMQKEVIKIYEETKKGVIFVTHNIEEAMLIATKIIVLSKKKGVYEFSINKGFNRDIDEKYFIELKKEILNILKE</sequence>
<dbReference type="Pfam" id="PF00005">
    <property type="entry name" value="ABC_tran"/>
    <property type="match status" value="1"/>
</dbReference>
<keyword evidence="3 5" id="KW-0067">ATP-binding</keyword>
<name>A0ABS4EXA5_9CLOT</name>
<evidence type="ECO:0000256" key="3">
    <source>
        <dbReference type="ARBA" id="ARBA00022840"/>
    </source>
</evidence>
<dbReference type="InterPro" id="IPR003593">
    <property type="entry name" value="AAA+_ATPase"/>
</dbReference>
<comment type="caution">
    <text evidence="5">The sequence shown here is derived from an EMBL/GenBank/DDBJ whole genome shotgun (WGS) entry which is preliminary data.</text>
</comment>
<gene>
    <name evidence="5" type="ORF">J2Z53_000208</name>
</gene>
<dbReference type="GO" id="GO:0016787">
    <property type="term" value="F:hydrolase activity"/>
    <property type="evidence" value="ECO:0007669"/>
    <property type="project" value="UniProtKB-KW"/>
</dbReference>
<evidence type="ECO:0000259" key="4">
    <source>
        <dbReference type="PROSITE" id="PS50893"/>
    </source>
</evidence>
<organism evidence="5 6">
    <name type="scientific">Clostridium moniliforme</name>
    <dbReference type="NCBI Taxonomy" id="39489"/>
    <lineage>
        <taxon>Bacteria</taxon>
        <taxon>Bacillati</taxon>
        <taxon>Bacillota</taxon>
        <taxon>Clostridia</taxon>
        <taxon>Eubacteriales</taxon>
        <taxon>Clostridiaceae</taxon>
        <taxon>Clostridium</taxon>
    </lineage>
</organism>
<dbReference type="PROSITE" id="PS50893">
    <property type="entry name" value="ABC_TRANSPORTER_2"/>
    <property type="match status" value="1"/>
</dbReference>
<keyword evidence="6" id="KW-1185">Reference proteome</keyword>
<dbReference type="InterPro" id="IPR017871">
    <property type="entry name" value="ABC_transporter-like_CS"/>
</dbReference>
<dbReference type="Gene3D" id="3.40.50.300">
    <property type="entry name" value="P-loop containing nucleotide triphosphate hydrolases"/>
    <property type="match status" value="1"/>
</dbReference>
<keyword evidence="2" id="KW-0547">Nucleotide-binding</keyword>
<evidence type="ECO:0000256" key="2">
    <source>
        <dbReference type="ARBA" id="ARBA00022741"/>
    </source>
</evidence>
<evidence type="ECO:0000313" key="6">
    <source>
        <dbReference type="Proteomes" id="UP000783390"/>
    </source>
</evidence>
<keyword evidence="5" id="KW-0378">Hydrolase</keyword>
<dbReference type="InterPro" id="IPR027417">
    <property type="entry name" value="P-loop_NTPase"/>
</dbReference>
<dbReference type="PROSITE" id="PS00211">
    <property type="entry name" value="ABC_TRANSPORTER_1"/>
    <property type="match status" value="1"/>
</dbReference>
<dbReference type="SUPFAM" id="SSF52540">
    <property type="entry name" value="P-loop containing nucleoside triphosphate hydrolases"/>
    <property type="match status" value="1"/>
</dbReference>
<reference evidence="5 6" key="1">
    <citation type="submission" date="2021-03" db="EMBL/GenBank/DDBJ databases">
        <title>Genomic Encyclopedia of Type Strains, Phase IV (KMG-IV): sequencing the most valuable type-strain genomes for metagenomic binning, comparative biology and taxonomic classification.</title>
        <authorList>
            <person name="Goeker M."/>
        </authorList>
    </citation>
    <scope>NUCLEOTIDE SEQUENCE [LARGE SCALE GENOMIC DNA]</scope>
    <source>
        <strain evidence="5 6">DSM 3984</strain>
    </source>
</reference>
<protein>
    <submittedName>
        <fullName evidence="5">Sulfonate transport system ATP-binding protein</fullName>
        <ecNumber evidence="5">3.6.3.-</ecNumber>
    </submittedName>
</protein>
<dbReference type="GO" id="GO:0005524">
    <property type="term" value="F:ATP binding"/>
    <property type="evidence" value="ECO:0007669"/>
    <property type="project" value="UniProtKB-KW"/>
</dbReference>
<dbReference type="PANTHER" id="PTHR42788:SF13">
    <property type="entry name" value="ALIPHATIC SULFONATES IMPORT ATP-BINDING PROTEIN SSUB"/>
    <property type="match status" value="1"/>
</dbReference>
<keyword evidence="1" id="KW-0813">Transport</keyword>
<dbReference type="InterPro" id="IPR003439">
    <property type="entry name" value="ABC_transporter-like_ATP-bd"/>
</dbReference>
<evidence type="ECO:0000256" key="1">
    <source>
        <dbReference type="ARBA" id="ARBA00022448"/>
    </source>
</evidence>
<dbReference type="EC" id="3.6.3.-" evidence="5"/>
<dbReference type="InterPro" id="IPR050166">
    <property type="entry name" value="ABC_transporter_ATP-bind"/>
</dbReference>
<proteinExistence type="predicted"/>
<evidence type="ECO:0000313" key="5">
    <source>
        <dbReference type="EMBL" id="MBP1888629.1"/>
    </source>
</evidence>
<dbReference type="Proteomes" id="UP000783390">
    <property type="component" value="Unassembled WGS sequence"/>
</dbReference>
<dbReference type="RefSeq" id="WP_327786688.1">
    <property type="nucleotide sequence ID" value="NZ_JAGGJZ010000001.1"/>
</dbReference>
<accession>A0ABS4EXA5</accession>
<dbReference type="PANTHER" id="PTHR42788">
    <property type="entry name" value="TAURINE IMPORT ATP-BINDING PROTEIN-RELATED"/>
    <property type="match status" value="1"/>
</dbReference>